<proteinExistence type="predicted"/>
<dbReference type="InterPro" id="IPR050508">
    <property type="entry name" value="Methyltransf_Superfamily"/>
</dbReference>
<dbReference type="SUPFAM" id="SSF53335">
    <property type="entry name" value="S-adenosyl-L-methionine-dependent methyltransferases"/>
    <property type="match status" value="1"/>
</dbReference>
<organism evidence="2 3">
    <name type="scientific">Skermanella stibiiresistens SB22</name>
    <dbReference type="NCBI Taxonomy" id="1385369"/>
    <lineage>
        <taxon>Bacteria</taxon>
        <taxon>Pseudomonadati</taxon>
        <taxon>Pseudomonadota</taxon>
        <taxon>Alphaproteobacteria</taxon>
        <taxon>Rhodospirillales</taxon>
        <taxon>Azospirillaceae</taxon>
        <taxon>Skermanella</taxon>
    </lineage>
</organism>
<dbReference type="EMBL" id="AVFL01000002">
    <property type="protein sequence ID" value="EWY42335.1"/>
    <property type="molecule type" value="Genomic_DNA"/>
</dbReference>
<comment type="caution">
    <text evidence="2">The sequence shown here is derived from an EMBL/GenBank/DDBJ whole genome shotgun (WGS) entry which is preliminary data.</text>
</comment>
<accession>W9H7W2</accession>
<dbReference type="Proteomes" id="UP000019486">
    <property type="component" value="Unassembled WGS sequence"/>
</dbReference>
<dbReference type="RefSeq" id="WP_037447118.1">
    <property type="nucleotide sequence ID" value="NZ_AVFL01000002.1"/>
</dbReference>
<reference evidence="2 3" key="1">
    <citation type="submission" date="2013-08" db="EMBL/GenBank/DDBJ databases">
        <title>The genome sequence of Skermanella stibiiresistens.</title>
        <authorList>
            <person name="Zhu W."/>
            <person name="Wang G."/>
        </authorList>
    </citation>
    <scope>NUCLEOTIDE SEQUENCE [LARGE SCALE GENOMIC DNA]</scope>
    <source>
        <strain evidence="2 3">SB22</strain>
    </source>
</reference>
<dbReference type="Gene3D" id="3.40.50.150">
    <property type="entry name" value="Vaccinia Virus protein VP39"/>
    <property type="match status" value="1"/>
</dbReference>
<evidence type="ECO:0000313" key="2">
    <source>
        <dbReference type="EMBL" id="EWY42335.1"/>
    </source>
</evidence>
<dbReference type="GO" id="GO:0008757">
    <property type="term" value="F:S-adenosylmethionine-dependent methyltransferase activity"/>
    <property type="evidence" value="ECO:0007669"/>
    <property type="project" value="InterPro"/>
</dbReference>
<protein>
    <recommendedName>
        <fullName evidence="1">Methyltransferase type 11 domain-containing protein</fullName>
    </recommendedName>
</protein>
<feature type="domain" description="Methyltransferase type 11" evidence="1">
    <location>
        <begin position="49"/>
        <end position="143"/>
    </location>
</feature>
<dbReference type="AlphaFoldDB" id="W9H7W2"/>
<sequence length="194" mass="21445">MSIQDFALGARTGWIDGPDEESQAERRVREVRRLTEELRELFPGSSGILDIAVGSGEAVPWYRDLFRGVRLVCLEPARPSPGMARFGGLAHYRRFDGLRVPYGESSFDVVTGYGALTAVTADRREKLLEELHRVLKPGGLLILFEPNGRDGALSSREASREVTAAGFWGTAVRYDGLVPFLPFGSEYHVFGCKP</sequence>
<dbReference type="STRING" id="1385369.N825_19205"/>
<gene>
    <name evidence="2" type="ORF">N825_19205</name>
</gene>
<dbReference type="Pfam" id="PF08241">
    <property type="entry name" value="Methyltransf_11"/>
    <property type="match status" value="1"/>
</dbReference>
<dbReference type="InterPro" id="IPR029063">
    <property type="entry name" value="SAM-dependent_MTases_sf"/>
</dbReference>
<evidence type="ECO:0000313" key="3">
    <source>
        <dbReference type="Proteomes" id="UP000019486"/>
    </source>
</evidence>
<name>W9H7W2_9PROT</name>
<dbReference type="InterPro" id="IPR013216">
    <property type="entry name" value="Methyltransf_11"/>
</dbReference>
<evidence type="ECO:0000259" key="1">
    <source>
        <dbReference type="Pfam" id="PF08241"/>
    </source>
</evidence>
<keyword evidence="3" id="KW-1185">Reference proteome</keyword>
<dbReference type="CDD" id="cd02440">
    <property type="entry name" value="AdoMet_MTases"/>
    <property type="match status" value="1"/>
</dbReference>
<dbReference type="PANTHER" id="PTHR42912">
    <property type="entry name" value="METHYLTRANSFERASE"/>
    <property type="match status" value="1"/>
</dbReference>